<dbReference type="InterPro" id="IPR019587">
    <property type="entry name" value="Polyketide_cyclase/dehydratase"/>
</dbReference>
<proteinExistence type="predicted"/>
<dbReference type="EMBL" id="AP027081">
    <property type="protein sequence ID" value="BDU76694.1"/>
    <property type="molecule type" value="Genomic_DNA"/>
</dbReference>
<dbReference type="KEGG" id="msea:METESE_16520"/>
<protein>
    <recommendedName>
        <fullName evidence="3">Polyketide cyclase</fullName>
    </recommendedName>
</protein>
<evidence type="ECO:0000313" key="1">
    <source>
        <dbReference type="EMBL" id="BDU76694.1"/>
    </source>
</evidence>
<dbReference type="RefSeq" id="WP_243334381.1">
    <property type="nucleotide sequence ID" value="NZ_AP027081.1"/>
</dbReference>
<keyword evidence="2" id="KW-1185">Reference proteome</keyword>
<dbReference type="Gene3D" id="3.30.530.20">
    <property type="match status" value="1"/>
</dbReference>
<name>A0AA48GUW6_9BACT</name>
<evidence type="ECO:0000313" key="2">
    <source>
        <dbReference type="Proteomes" id="UP001228113"/>
    </source>
</evidence>
<dbReference type="Proteomes" id="UP001228113">
    <property type="component" value="Chromosome"/>
</dbReference>
<dbReference type="InterPro" id="IPR023393">
    <property type="entry name" value="START-like_dom_sf"/>
</dbReference>
<accession>A0AA48GUW6</accession>
<sequence>MTLWRAEHTLDTSAEPGEVWRRLSEVSCWSEWEPGVQWAELRGPFASGTQGRLKLRGEGARTFRLARVEDQTTFTALVRLPLAEIRHIHAQAASAMGTRVTHRIEISGPLSWFFGLTRGRRLREGLAPGLRRLARLASAQD</sequence>
<evidence type="ECO:0008006" key="3">
    <source>
        <dbReference type="Google" id="ProtNLM"/>
    </source>
</evidence>
<gene>
    <name evidence="1" type="ORF">METESE_16520</name>
</gene>
<dbReference type="Pfam" id="PF10604">
    <property type="entry name" value="Polyketide_cyc2"/>
    <property type="match status" value="1"/>
</dbReference>
<dbReference type="SUPFAM" id="SSF55961">
    <property type="entry name" value="Bet v1-like"/>
    <property type="match status" value="1"/>
</dbReference>
<dbReference type="AlphaFoldDB" id="A0AA48GUW6"/>
<organism evidence="1 2">
    <name type="scientific">Mesoterricola sediminis</name>
    <dbReference type="NCBI Taxonomy" id="2927980"/>
    <lineage>
        <taxon>Bacteria</taxon>
        <taxon>Pseudomonadati</taxon>
        <taxon>Acidobacteriota</taxon>
        <taxon>Holophagae</taxon>
        <taxon>Holophagales</taxon>
        <taxon>Holophagaceae</taxon>
        <taxon>Mesoterricola</taxon>
    </lineage>
</organism>
<reference evidence="1" key="1">
    <citation type="journal article" date="2023" name="Int. J. Syst. Evol. Microbiol.">
        <title>Mesoterricola silvestris gen. nov., sp. nov., Mesoterricola sediminis sp. nov., Geothrix oryzae sp. nov., Geothrix edaphica sp. nov., Geothrix rubra sp. nov., and Geothrix limicola sp. nov., six novel members of Acidobacteriota isolated from soils.</title>
        <authorList>
            <person name="Itoh H."/>
            <person name="Sugisawa Y."/>
            <person name="Mise K."/>
            <person name="Xu Z."/>
            <person name="Kuniyasu M."/>
            <person name="Ushijima N."/>
            <person name="Kawano K."/>
            <person name="Kobayashi E."/>
            <person name="Shiratori Y."/>
            <person name="Masuda Y."/>
            <person name="Senoo K."/>
        </authorList>
    </citation>
    <scope>NUCLEOTIDE SEQUENCE</scope>
    <source>
        <strain evidence="1">W786</strain>
    </source>
</reference>